<comment type="pathway">
    <text evidence="7">Carotenoid biosynthesis; staphyloxanthin biosynthesis; staphyloxanthin from farnesyl diphosphate: step 4/5.</text>
</comment>
<dbReference type="AlphaFoldDB" id="A0A5J6ZBS6"/>
<dbReference type="GO" id="GO:0016757">
    <property type="term" value="F:glycosyltransferase activity"/>
    <property type="evidence" value="ECO:0007669"/>
    <property type="project" value="UniProtKB-KW"/>
</dbReference>
<keyword evidence="2" id="KW-1003">Cell membrane</keyword>
<accession>A0A5J6ZBS6</accession>
<keyword evidence="4 11" id="KW-0808">Transferase</keyword>
<evidence type="ECO:0000313" key="11">
    <source>
        <dbReference type="EMBL" id="QFQ03135.1"/>
    </source>
</evidence>
<dbReference type="Pfam" id="PF00535">
    <property type="entry name" value="Glycos_transf_2"/>
    <property type="match status" value="1"/>
</dbReference>
<dbReference type="KEGG" id="cuo:CUROG_08935"/>
<evidence type="ECO:0000256" key="2">
    <source>
        <dbReference type="ARBA" id="ARBA00022475"/>
    </source>
</evidence>
<comment type="subcellular location">
    <subcellularLocation>
        <location evidence="1">Cell membrane</location>
    </subcellularLocation>
</comment>
<dbReference type="GO" id="GO:0005886">
    <property type="term" value="C:plasma membrane"/>
    <property type="evidence" value="ECO:0007669"/>
    <property type="project" value="UniProtKB-SubCell"/>
</dbReference>
<evidence type="ECO:0000256" key="9">
    <source>
        <dbReference type="ARBA" id="ARBA00040345"/>
    </source>
</evidence>
<keyword evidence="5" id="KW-0472">Membrane</keyword>
<reference evidence="12" key="1">
    <citation type="submission" date="2019-10" db="EMBL/GenBank/DDBJ databases">
        <title>Complete genome sequence of Corynebacterium urogenitalis DSM 108747, isolated from the genital tract of a cow.</title>
        <authorList>
            <person name="Ruckert C."/>
            <person name="Ballas P."/>
            <person name="Wagener K."/>
            <person name="Drillich M."/>
            <person name="Kaempfer P."/>
            <person name="Busse H.-J."/>
            <person name="Ehling-Schulz M."/>
        </authorList>
    </citation>
    <scope>NUCLEOTIDE SEQUENCE [LARGE SCALE GENOMIC DNA]</scope>
    <source>
        <strain evidence="12">LMM 1652</strain>
    </source>
</reference>
<evidence type="ECO:0000256" key="8">
    <source>
        <dbReference type="ARBA" id="ARBA00038120"/>
    </source>
</evidence>
<name>A0A5J6ZBS6_9CORY</name>
<dbReference type="InterPro" id="IPR029044">
    <property type="entry name" value="Nucleotide-diphossugar_trans"/>
</dbReference>
<proteinExistence type="inferred from homology"/>
<evidence type="ECO:0000313" key="12">
    <source>
        <dbReference type="Proteomes" id="UP000326711"/>
    </source>
</evidence>
<evidence type="ECO:0000256" key="3">
    <source>
        <dbReference type="ARBA" id="ARBA00022676"/>
    </source>
</evidence>
<protein>
    <recommendedName>
        <fullName evidence="9">4,4'-diaponeurosporenoate glycosyltransferase</fullName>
    </recommendedName>
</protein>
<evidence type="ECO:0000256" key="1">
    <source>
        <dbReference type="ARBA" id="ARBA00004236"/>
    </source>
</evidence>
<dbReference type="OrthoDB" id="9802632at2"/>
<dbReference type="CDD" id="cd00761">
    <property type="entry name" value="Glyco_tranf_GTA_type"/>
    <property type="match status" value="1"/>
</dbReference>
<organism evidence="11 12">
    <name type="scientific">Corynebacterium urogenitale</name>
    <dbReference type="NCBI Taxonomy" id="2487892"/>
    <lineage>
        <taxon>Bacteria</taxon>
        <taxon>Bacillati</taxon>
        <taxon>Actinomycetota</taxon>
        <taxon>Actinomycetes</taxon>
        <taxon>Mycobacteriales</taxon>
        <taxon>Corynebacteriaceae</taxon>
        <taxon>Corynebacterium</taxon>
    </lineage>
</organism>
<keyword evidence="3 11" id="KW-0328">Glycosyltransferase</keyword>
<sequence>MSAKESRRQRTVSVIIPCLNDAPLLARCLDSLNQQTVKPDEILVVDNGSTDDSALVATAFGAKVVREERRGITWATQTGFANASGDIMLRTDADVIAPEQFIEQLHHAWDLAEQQAGRRVVGVSGGGAFELPGLYGRAMTALYLGAYRLTSSWALGHQPFFGTNYSIRRTWWESIADTVDFSDTVVHEDMHLSFAVRPDETVWLQKDLVLPMDPRALQGFRQVCRRFYRGFHTIAVNWRQQLPQERLSSRGKLPEFLDRMVRS</sequence>
<dbReference type="Proteomes" id="UP000326711">
    <property type="component" value="Chromosome"/>
</dbReference>
<dbReference type="PANTHER" id="PTHR43646">
    <property type="entry name" value="GLYCOSYLTRANSFERASE"/>
    <property type="match status" value="1"/>
</dbReference>
<dbReference type="PANTHER" id="PTHR43646:SF2">
    <property type="entry name" value="GLYCOSYLTRANSFERASE 2-LIKE DOMAIN-CONTAINING PROTEIN"/>
    <property type="match status" value="1"/>
</dbReference>
<dbReference type="RefSeq" id="WP_151903415.1">
    <property type="nucleotide sequence ID" value="NZ_CP045032.1"/>
</dbReference>
<feature type="domain" description="Glycosyltransferase 2-like" evidence="10">
    <location>
        <begin position="13"/>
        <end position="111"/>
    </location>
</feature>
<dbReference type="InterPro" id="IPR001173">
    <property type="entry name" value="Glyco_trans_2-like"/>
</dbReference>
<keyword evidence="12" id="KW-1185">Reference proteome</keyword>
<evidence type="ECO:0000256" key="6">
    <source>
        <dbReference type="ARBA" id="ARBA00037281"/>
    </source>
</evidence>
<dbReference type="SUPFAM" id="SSF53448">
    <property type="entry name" value="Nucleotide-diphospho-sugar transferases"/>
    <property type="match status" value="1"/>
</dbReference>
<dbReference type="Gene3D" id="3.90.550.10">
    <property type="entry name" value="Spore Coat Polysaccharide Biosynthesis Protein SpsA, Chain A"/>
    <property type="match status" value="1"/>
</dbReference>
<comment type="function">
    <text evidence="6">Catalyzes the glycosylation of 4,4'-diaponeurosporenoate, i.e. the esterification of glucose at the C1'' position with the carboxyl group of 4,4'-diaponeurosporenic acid, to form glycosyl-4,4'-diaponeurosporenoate. This is a step in the biosynthesis of staphyloxanthin, an orange pigment present in most staphylococci strains.</text>
</comment>
<evidence type="ECO:0000256" key="5">
    <source>
        <dbReference type="ARBA" id="ARBA00023136"/>
    </source>
</evidence>
<evidence type="ECO:0000256" key="7">
    <source>
        <dbReference type="ARBA" id="ARBA00037904"/>
    </source>
</evidence>
<evidence type="ECO:0000256" key="4">
    <source>
        <dbReference type="ARBA" id="ARBA00022679"/>
    </source>
</evidence>
<gene>
    <name evidence="11" type="primary">gpgS</name>
    <name evidence="11" type="ORF">CUROG_08935</name>
</gene>
<dbReference type="EMBL" id="CP045032">
    <property type="protein sequence ID" value="QFQ03135.1"/>
    <property type="molecule type" value="Genomic_DNA"/>
</dbReference>
<comment type="similarity">
    <text evidence="8">Belongs to the glycosyltransferase 2 family. CrtQ subfamily.</text>
</comment>
<evidence type="ECO:0000259" key="10">
    <source>
        <dbReference type="Pfam" id="PF00535"/>
    </source>
</evidence>